<evidence type="ECO:0000256" key="3">
    <source>
        <dbReference type="ARBA" id="ARBA00022452"/>
    </source>
</evidence>
<evidence type="ECO:0000256" key="4">
    <source>
        <dbReference type="ARBA" id="ARBA00022692"/>
    </source>
</evidence>
<dbReference type="InterPro" id="IPR036942">
    <property type="entry name" value="Beta-barrel_TonB_sf"/>
</dbReference>
<dbReference type="InterPro" id="IPR039426">
    <property type="entry name" value="TonB-dep_rcpt-like"/>
</dbReference>
<protein>
    <recommendedName>
        <fullName evidence="17">TonB-dependent receptor</fullName>
    </recommendedName>
</protein>
<keyword evidence="5 12" id="KW-0732">Signal</keyword>
<dbReference type="GO" id="GO:0044718">
    <property type="term" value="P:siderophore transmembrane transport"/>
    <property type="evidence" value="ECO:0007669"/>
    <property type="project" value="TreeGrafter"/>
</dbReference>
<dbReference type="Pfam" id="PF13715">
    <property type="entry name" value="CarbopepD_reg_2"/>
    <property type="match status" value="1"/>
</dbReference>
<evidence type="ECO:0000259" key="13">
    <source>
        <dbReference type="Pfam" id="PF00593"/>
    </source>
</evidence>
<dbReference type="SUPFAM" id="SSF49464">
    <property type="entry name" value="Carboxypeptidase regulatory domain-like"/>
    <property type="match status" value="1"/>
</dbReference>
<dbReference type="Gene3D" id="2.170.130.10">
    <property type="entry name" value="TonB-dependent receptor, plug domain"/>
    <property type="match status" value="1"/>
</dbReference>
<evidence type="ECO:0000256" key="6">
    <source>
        <dbReference type="ARBA" id="ARBA00023077"/>
    </source>
</evidence>
<keyword evidence="4 10" id="KW-0812">Transmembrane</keyword>
<dbReference type="AlphaFoldDB" id="A0A1S1YWR2"/>
<sequence>MLQKTFFACVLILMFIHNPLYAQEPNFKGSILDESSEQPLEGVEVFFNGKMVVSDKRGRFNFYYNSSVVEIRCHFLGFKDYTVQLKENRSKRIFMEEAFQELEEIEIHEHGHDDMSLAGMNLSSINAYTLDAEKGTTIAETLSKTPGVSFISTGVGISKPTVRGMAGSRVVVSVDGVKLEDQQWGMDHGLSVGQPNVDEVEIAKGAATLKYGSDGLGGVIKMKSPQPLGRDGVEGKIGLNYKNNNKYFSGDAKVNGQKGKIFYQVSGGYEDFGNYRVPAEEFSYLGGIFKLKDGILVNTGGSIGSFKTTVGYEGNHWVHSVSYSLFSESVGLFPGATGIPTNNWLQSFEDKRRPEVPKQEIDHQMLTYNSHVDVWGGNIWFDLGYQYNDRKELSDPVRHGRPLNEYGFVANQLDLRTTSANVHFDKEGRVMHWEVGVNFENQQNRRSGFDFLIPDYDQNTFGGYAMFGLPLNEKVKMIGGVRFDYITFASKAYYDSYFQDPPNSGNPWQRVDDIDNQYENLSASLGVQFKMFNQIDANTNIARTFRAPRANELASNGVHHGTFRHEQGTPDLNPEQGYQWDFNMSYSKKKINVALNPYFNYYTNYIYLSAQPEPSPLPDAGQIYKYIEASGYFVGYEFALDWEVRRDIKLHNSVEYVYSQNTERNRSFSFVPPLSSMTELTYTHTVISNFLSKPFASVNLQLTGDQNRVDINELETPGYGIVGLKFGTAFNMQRVYGNLIFRVDNLFDNNYMRHLSRYRILNLPEPGRNFSINLTAWF</sequence>
<evidence type="ECO:0008006" key="17">
    <source>
        <dbReference type="Google" id="ProtNLM"/>
    </source>
</evidence>
<comment type="subcellular location">
    <subcellularLocation>
        <location evidence="1 10">Cell outer membrane</location>
        <topology evidence="1 10">Multi-pass membrane protein</topology>
    </subcellularLocation>
</comment>
<gene>
    <name evidence="15" type="ORF">NH26_02700</name>
</gene>
<evidence type="ECO:0000256" key="7">
    <source>
        <dbReference type="ARBA" id="ARBA00023136"/>
    </source>
</evidence>
<keyword evidence="8" id="KW-0675">Receptor</keyword>
<evidence type="ECO:0000256" key="11">
    <source>
        <dbReference type="RuleBase" id="RU003357"/>
    </source>
</evidence>
<dbReference type="InterPro" id="IPR012910">
    <property type="entry name" value="Plug_dom"/>
</dbReference>
<dbReference type="STRING" id="915059.NH26_02700"/>
<dbReference type="Proteomes" id="UP000179797">
    <property type="component" value="Unassembled WGS sequence"/>
</dbReference>
<evidence type="ECO:0000259" key="14">
    <source>
        <dbReference type="Pfam" id="PF07715"/>
    </source>
</evidence>
<dbReference type="PANTHER" id="PTHR30069:SF29">
    <property type="entry name" value="HEMOGLOBIN AND HEMOGLOBIN-HAPTOGLOBIN-BINDING PROTEIN 1-RELATED"/>
    <property type="match status" value="1"/>
</dbReference>
<keyword evidence="16" id="KW-1185">Reference proteome</keyword>
<evidence type="ECO:0000256" key="1">
    <source>
        <dbReference type="ARBA" id="ARBA00004571"/>
    </source>
</evidence>
<dbReference type="InterPro" id="IPR000531">
    <property type="entry name" value="Beta-barrel_TonB"/>
</dbReference>
<dbReference type="SUPFAM" id="SSF56935">
    <property type="entry name" value="Porins"/>
    <property type="match status" value="1"/>
</dbReference>
<evidence type="ECO:0000256" key="12">
    <source>
        <dbReference type="SAM" id="SignalP"/>
    </source>
</evidence>
<reference evidence="15 16" key="1">
    <citation type="journal article" date="2012" name="Int. J. Syst. Evol. Microbiol.">
        <title>Flammeovirga pacifica sp. nov., isolated from deep-sea sediment.</title>
        <authorList>
            <person name="Xu H."/>
            <person name="Fu Y."/>
            <person name="Yang N."/>
            <person name="Ding Z."/>
            <person name="Lai Q."/>
            <person name="Zeng R."/>
        </authorList>
    </citation>
    <scope>NUCLEOTIDE SEQUENCE [LARGE SCALE GENOMIC DNA]</scope>
    <source>
        <strain evidence="16">DSM 24597 / LMG 26175 / WPAGA1</strain>
    </source>
</reference>
<evidence type="ECO:0000313" key="16">
    <source>
        <dbReference type="Proteomes" id="UP000179797"/>
    </source>
</evidence>
<dbReference type="Pfam" id="PF00593">
    <property type="entry name" value="TonB_dep_Rec_b-barrel"/>
    <property type="match status" value="1"/>
</dbReference>
<keyword evidence="9 10" id="KW-0998">Cell outer membrane</keyword>
<dbReference type="PROSITE" id="PS01156">
    <property type="entry name" value="TONB_DEPENDENT_REC_2"/>
    <property type="match status" value="1"/>
</dbReference>
<proteinExistence type="inferred from homology"/>
<keyword evidence="7 10" id="KW-0472">Membrane</keyword>
<feature type="domain" description="TonB-dependent receptor-like beta-barrel" evidence="13">
    <location>
        <begin position="308"/>
        <end position="746"/>
    </location>
</feature>
<dbReference type="EMBL" id="JRYR02000001">
    <property type="protein sequence ID" value="OHX65333.1"/>
    <property type="molecule type" value="Genomic_DNA"/>
</dbReference>
<evidence type="ECO:0000256" key="2">
    <source>
        <dbReference type="ARBA" id="ARBA00022448"/>
    </source>
</evidence>
<evidence type="ECO:0000313" key="15">
    <source>
        <dbReference type="EMBL" id="OHX65333.1"/>
    </source>
</evidence>
<feature type="domain" description="TonB-dependent receptor plug" evidence="14">
    <location>
        <begin position="121"/>
        <end position="219"/>
    </location>
</feature>
<comment type="caution">
    <text evidence="15">The sequence shown here is derived from an EMBL/GenBank/DDBJ whole genome shotgun (WGS) entry which is preliminary data.</text>
</comment>
<keyword evidence="2 10" id="KW-0813">Transport</keyword>
<dbReference type="PROSITE" id="PS52016">
    <property type="entry name" value="TONB_DEPENDENT_REC_3"/>
    <property type="match status" value="1"/>
</dbReference>
<dbReference type="Gene3D" id="2.40.170.20">
    <property type="entry name" value="TonB-dependent receptor, beta-barrel domain"/>
    <property type="match status" value="1"/>
</dbReference>
<dbReference type="GO" id="GO:0009279">
    <property type="term" value="C:cell outer membrane"/>
    <property type="evidence" value="ECO:0007669"/>
    <property type="project" value="UniProtKB-SubCell"/>
</dbReference>
<evidence type="ECO:0000256" key="5">
    <source>
        <dbReference type="ARBA" id="ARBA00022729"/>
    </source>
</evidence>
<accession>A0A1S1YWR2</accession>
<name>A0A1S1YWR2_FLAPC</name>
<dbReference type="PANTHER" id="PTHR30069">
    <property type="entry name" value="TONB-DEPENDENT OUTER MEMBRANE RECEPTOR"/>
    <property type="match status" value="1"/>
</dbReference>
<keyword evidence="3 10" id="KW-1134">Transmembrane beta strand</keyword>
<comment type="similarity">
    <text evidence="10 11">Belongs to the TonB-dependent receptor family.</text>
</comment>
<dbReference type="Pfam" id="PF07715">
    <property type="entry name" value="Plug"/>
    <property type="match status" value="1"/>
</dbReference>
<evidence type="ECO:0000256" key="9">
    <source>
        <dbReference type="ARBA" id="ARBA00023237"/>
    </source>
</evidence>
<evidence type="ECO:0000256" key="8">
    <source>
        <dbReference type="ARBA" id="ARBA00023170"/>
    </source>
</evidence>
<keyword evidence="6 11" id="KW-0798">TonB box</keyword>
<dbReference type="InterPro" id="IPR010917">
    <property type="entry name" value="TonB_rcpt_CS"/>
</dbReference>
<organism evidence="15 16">
    <name type="scientific">Flammeovirga pacifica</name>
    <dbReference type="NCBI Taxonomy" id="915059"/>
    <lineage>
        <taxon>Bacteria</taxon>
        <taxon>Pseudomonadati</taxon>
        <taxon>Bacteroidota</taxon>
        <taxon>Cytophagia</taxon>
        <taxon>Cytophagales</taxon>
        <taxon>Flammeovirgaceae</taxon>
        <taxon>Flammeovirga</taxon>
    </lineage>
</organism>
<feature type="chain" id="PRO_5012978151" description="TonB-dependent receptor" evidence="12">
    <location>
        <begin position="23"/>
        <end position="778"/>
    </location>
</feature>
<dbReference type="InterPro" id="IPR037066">
    <property type="entry name" value="Plug_dom_sf"/>
</dbReference>
<dbReference type="GO" id="GO:0015344">
    <property type="term" value="F:siderophore uptake transmembrane transporter activity"/>
    <property type="evidence" value="ECO:0007669"/>
    <property type="project" value="TreeGrafter"/>
</dbReference>
<evidence type="ECO:0000256" key="10">
    <source>
        <dbReference type="PROSITE-ProRule" id="PRU01360"/>
    </source>
</evidence>
<feature type="signal peptide" evidence="12">
    <location>
        <begin position="1"/>
        <end position="22"/>
    </location>
</feature>
<dbReference type="InterPro" id="IPR008969">
    <property type="entry name" value="CarboxyPept-like_regulatory"/>
</dbReference>